<proteinExistence type="predicted"/>
<sequence length="421" mass="47280">MKEHDTKEAKYVVIVDPFSTSNVLAKELKGRGYKSIALISKNKIPDVFSGSYEREDFILELRFNDNFEEIIGILKSLNIKAVISCLETSVVLADKVAYELNLKGNNPNSSNLRRDKYKMGEALRHAGLRAVKQQLATSKEEVYDWLEEHKKFPVVVKPVKSAGSDSVVICHNLAEVDLACNDILGSTNKLEESNTEVLIQEFLAGNEYVVDTVTLDGYTVTTNVFVYEKTLANGADFVYRAIRALDRDSRIAKQLIKYNDEVLKAVGVEHGAGHSEIIIENDEPCLVEVGARLHGGNIPTVVQKCAPWSQIELLLDSHLDTAEFYRKMDSGLNMEKNILIHFYISNKEGTVKKINERANISSLSSFIDAIWYVDVGKHINKTIDLYTCPLKVILANEDEDKLLEDRDTLISMEKADTVFVI</sequence>
<accession>L8JDA7</accession>
<keyword evidence="1" id="KW-0436">Ligase</keyword>
<dbReference type="Proteomes" id="UP000011134">
    <property type="component" value="Unassembled WGS sequence"/>
</dbReference>
<evidence type="ECO:0000313" key="7">
    <source>
        <dbReference type="Proteomes" id="UP000011134"/>
    </source>
</evidence>
<dbReference type="InterPro" id="IPR011761">
    <property type="entry name" value="ATP-grasp"/>
</dbReference>
<dbReference type="PATRIC" id="fig|1056511.3.peg.1714"/>
<keyword evidence="2 4" id="KW-0547">Nucleotide-binding</keyword>
<evidence type="ECO:0000256" key="4">
    <source>
        <dbReference type="PROSITE-ProRule" id="PRU00409"/>
    </source>
</evidence>
<gene>
    <name evidence="6" type="ORF">C942_04900</name>
</gene>
<dbReference type="GO" id="GO:0005524">
    <property type="term" value="F:ATP binding"/>
    <property type="evidence" value="ECO:0007669"/>
    <property type="project" value="UniProtKB-UniRule"/>
</dbReference>
<dbReference type="Pfam" id="PF13535">
    <property type="entry name" value="ATP-grasp_4"/>
    <property type="match status" value="1"/>
</dbReference>
<dbReference type="PANTHER" id="PTHR43585">
    <property type="entry name" value="FUMIPYRROLE BIOSYNTHESIS PROTEIN C"/>
    <property type="match status" value="1"/>
</dbReference>
<organism evidence="6 7">
    <name type="scientific">Photobacterium marinum</name>
    <dbReference type="NCBI Taxonomy" id="1056511"/>
    <lineage>
        <taxon>Bacteria</taxon>
        <taxon>Pseudomonadati</taxon>
        <taxon>Pseudomonadota</taxon>
        <taxon>Gammaproteobacteria</taxon>
        <taxon>Vibrionales</taxon>
        <taxon>Vibrionaceae</taxon>
        <taxon>Photobacterium</taxon>
    </lineage>
</organism>
<dbReference type="NCBIfam" id="NF005543">
    <property type="entry name" value="PRK07206.1"/>
    <property type="match status" value="1"/>
</dbReference>
<dbReference type="OrthoDB" id="24041at2"/>
<name>L8JDA7_9GAMM</name>
<dbReference type="GO" id="GO:0046872">
    <property type="term" value="F:metal ion binding"/>
    <property type="evidence" value="ECO:0007669"/>
    <property type="project" value="InterPro"/>
</dbReference>
<evidence type="ECO:0000256" key="2">
    <source>
        <dbReference type="ARBA" id="ARBA00022741"/>
    </source>
</evidence>
<protein>
    <recommendedName>
        <fullName evidence="5">ATP-grasp domain-containing protein</fullName>
    </recommendedName>
</protein>
<dbReference type="PANTHER" id="PTHR43585:SF2">
    <property type="entry name" value="ATP-GRASP ENZYME FSQD"/>
    <property type="match status" value="1"/>
</dbReference>
<dbReference type="AlphaFoldDB" id="L8JDA7"/>
<dbReference type="InterPro" id="IPR052032">
    <property type="entry name" value="ATP-dep_AA_Ligase"/>
</dbReference>
<dbReference type="SUPFAM" id="SSF56059">
    <property type="entry name" value="Glutathione synthetase ATP-binding domain-like"/>
    <property type="match status" value="1"/>
</dbReference>
<dbReference type="Gene3D" id="3.30.470.20">
    <property type="entry name" value="ATP-grasp fold, B domain"/>
    <property type="match status" value="1"/>
</dbReference>
<comment type="caution">
    <text evidence="6">The sequence shown here is derived from an EMBL/GenBank/DDBJ whole genome shotgun (WGS) entry which is preliminary data.</text>
</comment>
<feature type="domain" description="ATP-grasp" evidence="5">
    <location>
        <begin position="120"/>
        <end position="319"/>
    </location>
</feature>
<keyword evidence="7" id="KW-1185">Reference proteome</keyword>
<dbReference type="GO" id="GO:0016874">
    <property type="term" value="F:ligase activity"/>
    <property type="evidence" value="ECO:0007669"/>
    <property type="project" value="UniProtKB-KW"/>
</dbReference>
<dbReference type="EMBL" id="AMZO01000009">
    <property type="protein sequence ID" value="ELR66238.1"/>
    <property type="molecule type" value="Genomic_DNA"/>
</dbReference>
<dbReference type="PROSITE" id="PS50975">
    <property type="entry name" value="ATP_GRASP"/>
    <property type="match status" value="1"/>
</dbReference>
<evidence type="ECO:0000259" key="5">
    <source>
        <dbReference type="PROSITE" id="PS50975"/>
    </source>
</evidence>
<evidence type="ECO:0000256" key="3">
    <source>
        <dbReference type="ARBA" id="ARBA00022840"/>
    </source>
</evidence>
<dbReference type="RefSeq" id="WP_007464570.1">
    <property type="nucleotide sequence ID" value="NZ_AMZO01000009.1"/>
</dbReference>
<keyword evidence="3 4" id="KW-0067">ATP-binding</keyword>
<evidence type="ECO:0000313" key="6">
    <source>
        <dbReference type="EMBL" id="ELR66238.1"/>
    </source>
</evidence>
<evidence type="ECO:0000256" key="1">
    <source>
        <dbReference type="ARBA" id="ARBA00022598"/>
    </source>
</evidence>
<reference evidence="6 7" key="1">
    <citation type="submission" date="2012-12" db="EMBL/GenBank/DDBJ databases">
        <title>Genome Assembly of Photobacterium sp. AK15.</title>
        <authorList>
            <person name="Khatri I."/>
            <person name="Vaidya B."/>
            <person name="Srinivas T.N.R."/>
            <person name="Subramanian S."/>
            <person name="Pinnaka A."/>
        </authorList>
    </citation>
    <scope>NUCLEOTIDE SEQUENCE [LARGE SCALE GENOMIC DNA]</scope>
    <source>
        <strain evidence="6 7">AK15</strain>
    </source>
</reference>